<dbReference type="PANTHER" id="PTHR42850:SF7">
    <property type="entry name" value="BIS(5'-NUCLEOSYL)-TETRAPHOSPHATASE PRPE [ASYMMETRICAL]"/>
    <property type="match status" value="1"/>
</dbReference>
<dbReference type="Pfam" id="PF00149">
    <property type="entry name" value="Metallophos"/>
    <property type="match status" value="1"/>
</dbReference>
<protein>
    <submittedName>
        <fullName evidence="2">Diadenosine tetraphosphatase and related serine/threonine protein phosphatase</fullName>
    </submittedName>
</protein>
<feature type="domain" description="Calcineurin-like phosphoesterase" evidence="1">
    <location>
        <begin position="10"/>
        <end position="133"/>
    </location>
</feature>
<dbReference type="EMBL" id="CP000155">
    <property type="protein sequence ID" value="ABC31410.1"/>
    <property type="molecule type" value="Genomic_DNA"/>
</dbReference>
<reference evidence="2 3" key="1">
    <citation type="journal article" date="2005" name="Nucleic Acids Res.">
        <title>Genomic blueprint of Hahella chejuensis, a marine microbe producing an algicidal agent.</title>
        <authorList>
            <person name="Jeong H."/>
            <person name="Yim J.H."/>
            <person name="Lee C."/>
            <person name="Choi S.-H."/>
            <person name="Park Y.K."/>
            <person name="Yoon S.H."/>
            <person name="Hur C.-G."/>
            <person name="Kang H.-Y."/>
            <person name="Kim D."/>
            <person name="Lee H.H."/>
            <person name="Park K.H."/>
            <person name="Park S.-H."/>
            <person name="Park H.-S."/>
            <person name="Lee H.K."/>
            <person name="Oh T.K."/>
            <person name="Kim J.F."/>
        </authorList>
    </citation>
    <scope>NUCLEOTIDE SEQUENCE [LARGE SCALE GENOMIC DNA]</scope>
    <source>
        <strain evidence="2 3">KCTC 2396</strain>
    </source>
</reference>
<evidence type="ECO:0000259" key="1">
    <source>
        <dbReference type="Pfam" id="PF00149"/>
    </source>
</evidence>
<dbReference type="PANTHER" id="PTHR42850">
    <property type="entry name" value="METALLOPHOSPHOESTERASE"/>
    <property type="match status" value="1"/>
</dbReference>
<evidence type="ECO:0000313" key="3">
    <source>
        <dbReference type="Proteomes" id="UP000000238"/>
    </source>
</evidence>
<dbReference type="STRING" id="349521.HCH_04712"/>
<dbReference type="OrthoDB" id="9807890at2"/>
<dbReference type="AlphaFoldDB" id="Q2SD64"/>
<dbReference type="InterPro" id="IPR029052">
    <property type="entry name" value="Metallo-depent_PP-like"/>
</dbReference>
<dbReference type="GO" id="GO:0016791">
    <property type="term" value="F:phosphatase activity"/>
    <property type="evidence" value="ECO:0007669"/>
    <property type="project" value="TreeGrafter"/>
</dbReference>
<dbReference type="PRINTS" id="PR00114">
    <property type="entry name" value="STPHPHTASE"/>
</dbReference>
<name>Q2SD64_HAHCH</name>
<dbReference type="Gene3D" id="3.60.21.10">
    <property type="match status" value="1"/>
</dbReference>
<sequence length="309" mass="35006">MSMKKQYYDIIGDIHGHADELVKLLRLLGYVDAGDGYAHPERKVIFLGDFIDRGEHLRQHRKLLALVMKMVGNGHALAVMGNHEFNALAFHTLHQGEYLRRRTEKNIRQHQAFLNEFESEPELKKDVLAFFHSLPLWLELDGLRVIHACWHDDYIDAVRARSPSGLLDLDMLIDASTEGHLMFTAVETLIKGVEIGLPDGIIFHDKDGTERDAIRVQWWRRDAKTLGEVALPVGLDIGDAAQLPAPQTMPRYGEEQPPCFVGHYWLAGEPEPLASNVACLDYSVAKQGKLVAYRWSGESVLRKENFVHA</sequence>
<accession>Q2SD64</accession>
<gene>
    <name evidence="2" type="ordered locus">HCH_04712</name>
</gene>
<keyword evidence="3" id="KW-1185">Reference proteome</keyword>
<dbReference type="InterPro" id="IPR050126">
    <property type="entry name" value="Ap4A_hydrolase"/>
</dbReference>
<evidence type="ECO:0000313" key="2">
    <source>
        <dbReference type="EMBL" id="ABC31410.1"/>
    </source>
</evidence>
<organism evidence="2 3">
    <name type="scientific">Hahella chejuensis (strain KCTC 2396)</name>
    <dbReference type="NCBI Taxonomy" id="349521"/>
    <lineage>
        <taxon>Bacteria</taxon>
        <taxon>Pseudomonadati</taxon>
        <taxon>Pseudomonadota</taxon>
        <taxon>Gammaproteobacteria</taxon>
        <taxon>Oceanospirillales</taxon>
        <taxon>Hahellaceae</taxon>
        <taxon>Hahella</taxon>
    </lineage>
</organism>
<dbReference type="HOGENOM" id="CLU_055439_0_0_6"/>
<dbReference type="eggNOG" id="COG0639">
    <property type="taxonomic scope" value="Bacteria"/>
</dbReference>
<dbReference type="InterPro" id="IPR006186">
    <property type="entry name" value="Ser/Thr-sp_prot-phosphatase"/>
</dbReference>
<proteinExistence type="predicted"/>
<dbReference type="GO" id="GO:0005737">
    <property type="term" value="C:cytoplasm"/>
    <property type="evidence" value="ECO:0007669"/>
    <property type="project" value="TreeGrafter"/>
</dbReference>
<dbReference type="SUPFAM" id="SSF56300">
    <property type="entry name" value="Metallo-dependent phosphatases"/>
    <property type="match status" value="1"/>
</dbReference>
<dbReference type="KEGG" id="hch:HCH_04712"/>
<dbReference type="InterPro" id="IPR004843">
    <property type="entry name" value="Calcineurin-like_PHP"/>
</dbReference>
<dbReference type="Proteomes" id="UP000000238">
    <property type="component" value="Chromosome"/>
</dbReference>